<feature type="domain" description="Heterokaryon incompatibility" evidence="2">
    <location>
        <begin position="106"/>
        <end position="271"/>
    </location>
</feature>
<dbReference type="eggNOG" id="ENOG502SHD2">
    <property type="taxonomic scope" value="Eukaryota"/>
</dbReference>
<sequence length="686" mass="77683">MESYKYTPLSSERQEIRLVSLLPGAENTDICIRILHYSLLNLRRSANPILDLKEAENSDSEWTAYESLDHRILLENKDDLTKWYTDPRAEPVKGGSNNSMPGGTLFEALSYVCGGDDDQKMAYVQGETSAVCDLSTVAIRCNLDQALRHLRDMEEPRLLWIDQICINQSDRKEKGHQIASMSKIYESASRVVIWLGKDSTASSHAMTTLEYLGRQVVISQTDPHLFFPDPDASEPDWYRSKAELSYSTHTWSSICALLSRDWFERLWVVQEVQLGDSCSVVQCGRHEIRWTHLRQAILTIYNKLRLPSDSLRQIVRRAEEIALNRNRKTLSLLLEVTKMSKCVDPRDRIYGLLGLLMKGELDMDFMPDYTKEVDEVYKIVFLKASSLTGRLDLLRHCEHGSWPQKEIPSWVPNWNAQDKANHIAAWLDAGRDLIRPIAWTPEGLLEVDTVNLGRIISTGDVILRPGVSPEERLRFTRQLGDMEPSIGDRSPYLTSGEDLLGVHISRLCWGSLQNKLMDYHVSSLEQYMKVYKAIFNSTSSESSTIINEPLVRQIEYWASGRRLFTTSQGHLGIGPAPMQVDDAVCVIRGCGAPMVLRPVMDETDIFTVVGEAYVHGMMDGEAILGPLPPSYTVRYRRLSDGHYQQHFFRSDSAGNEERTTDPRRSNVGRGSIAMSSACETTAILLA</sequence>
<proteinExistence type="predicted"/>
<reference evidence="3 4" key="1">
    <citation type="journal article" date="2011" name="PLoS Genet.">
        <title>Finished genome of the fungal wheat pathogen Mycosphaerella graminicola reveals dispensome structure, chromosome plasticity, and stealth pathogenesis.</title>
        <authorList>
            <person name="Goodwin S.B."/>
            <person name="Ben M'barek S."/>
            <person name="Dhillon B."/>
            <person name="Wittenberg A.H.J."/>
            <person name="Crane C.F."/>
            <person name="Hane J.K."/>
            <person name="Foster A.J."/>
            <person name="Van der Lee T.A.J."/>
            <person name="Grimwood J."/>
            <person name="Aerts A."/>
            <person name="Antoniw J."/>
            <person name="Bailey A."/>
            <person name="Bluhm B."/>
            <person name="Bowler J."/>
            <person name="Bristow J."/>
            <person name="van der Burgt A."/>
            <person name="Canto-Canche B."/>
            <person name="Churchill A.C.L."/>
            <person name="Conde-Ferraez L."/>
            <person name="Cools H.J."/>
            <person name="Coutinho P.M."/>
            <person name="Csukai M."/>
            <person name="Dehal P."/>
            <person name="De Wit P."/>
            <person name="Donzelli B."/>
            <person name="van de Geest H.C."/>
            <person name="van Ham R.C.H.J."/>
            <person name="Hammond-Kosack K.E."/>
            <person name="Henrissat B."/>
            <person name="Kilian A."/>
            <person name="Kobayashi A.K."/>
            <person name="Koopmann E."/>
            <person name="Kourmpetis Y."/>
            <person name="Kuzniar A."/>
            <person name="Lindquist E."/>
            <person name="Lombard V."/>
            <person name="Maliepaard C."/>
            <person name="Martins N."/>
            <person name="Mehrabi R."/>
            <person name="Nap J.P.H."/>
            <person name="Ponomarenko A."/>
            <person name="Rudd J.J."/>
            <person name="Salamov A."/>
            <person name="Schmutz J."/>
            <person name="Schouten H.J."/>
            <person name="Shapiro H."/>
            <person name="Stergiopoulos I."/>
            <person name="Torriani S.F.F."/>
            <person name="Tu H."/>
            <person name="de Vries R.P."/>
            <person name="Waalwijk C."/>
            <person name="Ware S.B."/>
            <person name="Wiebenga A."/>
            <person name="Zwiers L.-H."/>
            <person name="Oliver R.P."/>
            <person name="Grigoriev I.V."/>
            <person name="Kema G.H.J."/>
        </authorList>
    </citation>
    <scope>NUCLEOTIDE SEQUENCE [LARGE SCALE GENOMIC DNA]</scope>
    <source>
        <strain evidence="4">CBS 115943 / IPO323</strain>
    </source>
</reference>
<keyword evidence="4" id="KW-1185">Reference proteome</keyword>
<gene>
    <name evidence="3" type="ORF">MYCGRDRAFT_50442</name>
</gene>
<name>F9XNP9_ZYMTI</name>
<dbReference type="KEGG" id="ztr:MYCGRDRAFT_50442"/>
<dbReference type="PANTHER" id="PTHR24148">
    <property type="entry name" value="ANKYRIN REPEAT DOMAIN-CONTAINING PROTEIN 39 HOMOLOG-RELATED"/>
    <property type="match status" value="1"/>
</dbReference>
<dbReference type="InterPro" id="IPR010730">
    <property type="entry name" value="HET"/>
</dbReference>
<dbReference type="AlphaFoldDB" id="F9XNP9"/>
<organism evidence="3 4">
    <name type="scientific">Zymoseptoria tritici (strain CBS 115943 / IPO323)</name>
    <name type="common">Speckled leaf blotch fungus</name>
    <name type="synonym">Septoria tritici</name>
    <dbReference type="NCBI Taxonomy" id="336722"/>
    <lineage>
        <taxon>Eukaryota</taxon>
        <taxon>Fungi</taxon>
        <taxon>Dikarya</taxon>
        <taxon>Ascomycota</taxon>
        <taxon>Pezizomycotina</taxon>
        <taxon>Dothideomycetes</taxon>
        <taxon>Dothideomycetidae</taxon>
        <taxon>Mycosphaerellales</taxon>
        <taxon>Mycosphaerellaceae</taxon>
        <taxon>Zymoseptoria</taxon>
    </lineage>
</organism>
<dbReference type="Pfam" id="PF06985">
    <property type="entry name" value="HET"/>
    <property type="match status" value="1"/>
</dbReference>
<feature type="region of interest" description="Disordered" evidence="1">
    <location>
        <begin position="647"/>
        <end position="671"/>
    </location>
</feature>
<dbReference type="GeneID" id="13401656"/>
<evidence type="ECO:0000256" key="1">
    <source>
        <dbReference type="SAM" id="MobiDB-lite"/>
    </source>
</evidence>
<dbReference type="Proteomes" id="UP000008062">
    <property type="component" value="Chromosome 12"/>
</dbReference>
<dbReference type="InterPro" id="IPR052895">
    <property type="entry name" value="HetReg/Transcr_Mod"/>
</dbReference>
<feature type="compositionally biased region" description="Basic and acidic residues" evidence="1">
    <location>
        <begin position="655"/>
        <end position="664"/>
    </location>
</feature>
<dbReference type="InParanoid" id="F9XNP9"/>
<dbReference type="RefSeq" id="XP_003848154.1">
    <property type="nucleotide sequence ID" value="XM_003848106.1"/>
</dbReference>
<protein>
    <recommendedName>
        <fullName evidence="2">Heterokaryon incompatibility domain-containing protein</fullName>
    </recommendedName>
</protein>
<evidence type="ECO:0000259" key="2">
    <source>
        <dbReference type="Pfam" id="PF06985"/>
    </source>
</evidence>
<dbReference type="OMA" id="RMATLTH"/>
<evidence type="ECO:0000313" key="4">
    <source>
        <dbReference type="Proteomes" id="UP000008062"/>
    </source>
</evidence>
<evidence type="ECO:0000313" key="3">
    <source>
        <dbReference type="EMBL" id="EGP83130.1"/>
    </source>
</evidence>
<dbReference type="Pfam" id="PF26639">
    <property type="entry name" value="Het-6_barrel"/>
    <property type="match status" value="1"/>
</dbReference>
<dbReference type="OrthoDB" id="5303367at2759"/>
<accession>F9XNP9</accession>
<dbReference type="EMBL" id="CM001207">
    <property type="protein sequence ID" value="EGP83130.1"/>
    <property type="molecule type" value="Genomic_DNA"/>
</dbReference>
<dbReference type="STRING" id="336722.F9XNP9"/>
<dbReference type="PANTHER" id="PTHR24148:SF64">
    <property type="entry name" value="HETEROKARYON INCOMPATIBILITY DOMAIN-CONTAINING PROTEIN"/>
    <property type="match status" value="1"/>
</dbReference>
<dbReference type="HOGENOM" id="CLU_004184_7_4_1"/>